<dbReference type="SUPFAM" id="SSF53756">
    <property type="entry name" value="UDP-Glycosyltransferase/glycogen phosphorylase"/>
    <property type="match status" value="1"/>
</dbReference>
<organism evidence="2 3">
    <name type="scientific">Nocardioides pini</name>
    <dbReference type="NCBI Taxonomy" id="2975053"/>
    <lineage>
        <taxon>Bacteria</taxon>
        <taxon>Bacillati</taxon>
        <taxon>Actinomycetota</taxon>
        <taxon>Actinomycetes</taxon>
        <taxon>Propionibacteriales</taxon>
        <taxon>Nocardioidaceae</taxon>
        <taxon>Nocardioides</taxon>
    </lineage>
</organism>
<dbReference type="Proteomes" id="UP001074726">
    <property type="component" value="Unassembled WGS sequence"/>
</dbReference>
<dbReference type="InterPro" id="IPR007235">
    <property type="entry name" value="Glyco_trans_28_C"/>
</dbReference>
<proteinExistence type="predicted"/>
<dbReference type="Gene3D" id="3.40.50.2000">
    <property type="entry name" value="Glycogen Phosphorylase B"/>
    <property type="match status" value="2"/>
</dbReference>
<dbReference type="Pfam" id="PF04101">
    <property type="entry name" value="Glyco_tran_28_C"/>
    <property type="match status" value="1"/>
</dbReference>
<dbReference type="EMBL" id="JAPPUX010000001">
    <property type="protein sequence ID" value="MCY4724712.1"/>
    <property type="molecule type" value="Genomic_DNA"/>
</dbReference>
<evidence type="ECO:0000313" key="2">
    <source>
        <dbReference type="EMBL" id="MCY4724712.1"/>
    </source>
</evidence>
<accession>A0ABT4C6X5</accession>
<reference evidence="2" key="1">
    <citation type="submission" date="2022-08" db="EMBL/GenBank/DDBJ databases">
        <title>Genome sequencing of Nocardioides sp. STR2.</title>
        <authorList>
            <person name="So Y."/>
        </authorList>
    </citation>
    <scope>NUCLEOTIDE SEQUENCE</scope>
    <source>
        <strain evidence="2">STR2</strain>
    </source>
</reference>
<sequence length="346" mass="37282">MTGDGTTGVVGYYVHHVGSGHRHRATVLAARLRRDGIAVTGLSSLPRPDGWDGEWVRLPHDDDGEPRRVSAHGHLHWAPLLHDGTRSRAAAISAWIEEARPDLLVVDVSVEVLLLARLHGIPAVGVVLPGRRDDPAHLLGLGVAEALVGFWPRTAHDMTPGLPDGLRERLVPVGALSRHPVRPVLRPRPHTHERTVALMLGSGGHDVSADDVRLARGATPGWRWHVLGADRSTWVDDPSAVLAGADVVVTHAGQNALAETAAARRPAVVLPQQRPHDEQRATGDVLAHGWPAVVRTTWPAAGEWGGVLDRAAALDPRGWTQWCDGWAADRFADVVVATRDRVRAIP</sequence>
<feature type="domain" description="Glycosyl transferase family 28 C-terminal" evidence="1">
    <location>
        <begin position="235"/>
        <end position="279"/>
    </location>
</feature>
<evidence type="ECO:0000259" key="1">
    <source>
        <dbReference type="Pfam" id="PF04101"/>
    </source>
</evidence>
<keyword evidence="3" id="KW-1185">Reference proteome</keyword>
<protein>
    <submittedName>
        <fullName evidence="2">Glycosyltransferase</fullName>
    </submittedName>
</protein>
<gene>
    <name evidence="2" type="ORF">NYO98_00360</name>
</gene>
<name>A0ABT4C6X5_9ACTN</name>
<evidence type="ECO:0000313" key="3">
    <source>
        <dbReference type="Proteomes" id="UP001074726"/>
    </source>
</evidence>
<dbReference type="RefSeq" id="WP_268109528.1">
    <property type="nucleotide sequence ID" value="NZ_JAPPUX010000001.1"/>
</dbReference>
<comment type="caution">
    <text evidence="2">The sequence shown here is derived from an EMBL/GenBank/DDBJ whole genome shotgun (WGS) entry which is preliminary data.</text>
</comment>